<evidence type="ECO:0000256" key="3">
    <source>
        <dbReference type="ARBA" id="ARBA00023082"/>
    </source>
</evidence>
<dbReference type="InterPro" id="IPR013324">
    <property type="entry name" value="RNA_pol_sigma_r3/r4-like"/>
</dbReference>
<dbReference type="Gene3D" id="1.10.1740.10">
    <property type="match status" value="1"/>
</dbReference>
<dbReference type="InterPro" id="IPR014284">
    <property type="entry name" value="RNA_pol_sigma-70_dom"/>
</dbReference>
<dbReference type="InterPro" id="IPR013325">
    <property type="entry name" value="RNA_pol_sigma_r2"/>
</dbReference>
<dbReference type="PANTHER" id="PTHR43133:SF50">
    <property type="entry name" value="ECF RNA POLYMERASE SIGMA FACTOR SIGM"/>
    <property type="match status" value="1"/>
</dbReference>
<evidence type="ECO:0000259" key="6">
    <source>
        <dbReference type="Pfam" id="PF04542"/>
    </source>
</evidence>
<dbReference type="Gene3D" id="1.10.10.10">
    <property type="entry name" value="Winged helix-like DNA-binding domain superfamily/Winged helix DNA-binding domain"/>
    <property type="match status" value="1"/>
</dbReference>
<dbReference type="SUPFAM" id="SSF88659">
    <property type="entry name" value="Sigma3 and sigma4 domains of RNA polymerase sigma factors"/>
    <property type="match status" value="1"/>
</dbReference>
<dbReference type="Proteomes" id="UP000284057">
    <property type="component" value="Unassembled WGS sequence"/>
</dbReference>
<feature type="domain" description="RNA polymerase sigma-70 region 2" evidence="6">
    <location>
        <begin position="17"/>
        <end position="79"/>
    </location>
</feature>
<keyword evidence="9" id="KW-1185">Reference proteome</keyword>
<dbReference type="NCBIfam" id="TIGR02937">
    <property type="entry name" value="sigma70-ECF"/>
    <property type="match status" value="1"/>
</dbReference>
<dbReference type="InterPro" id="IPR039425">
    <property type="entry name" value="RNA_pol_sigma-70-like"/>
</dbReference>
<keyword evidence="5" id="KW-0804">Transcription</keyword>
<feature type="domain" description="RNA polymerase sigma factor 70 region 4 type 2" evidence="7">
    <location>
        <begin position="107"/>
        <end position="158"/>
    </location>
</feature>
<comment type="similarity">
    <text evidence="1">Belongs to the sigma-70 factor family. ECF subfamily.</text>
</comment>
<evidence type="ECO:0000256" key="2">
    <source>
        <dbReference type="ARBA" id="ARBA00023015"/>
    </source>
</evidence>
<evidence type="ECO:0000256" key="1">
    <source>
        <dbReference type="ARBA" id="ARBA00010641"/>
    </source>
</evidence>
<dbReference type="RefSeq" id="WP_119659318.1">
    <property type="nucleotide sequence ID" value="NZ_QUAL01000059.1"/>
</dbReference>
<dbReference type="InterPro" id="IPR013249">
    <property type="entry name" value="RNA_pol_sigma70_r4_t2"/>
</dbReference>
<proteinExistence type="inferred from homology"/>
<protein>
    <submittedName>
        <fullName evidence="8">SigE family RNA polymerase sigma factor</fullName>
    </submittedName>
</protein>
<evidence type="ECO:0000313" key="8">
    <source>
        <dbReference type="EMBL" id="RIQ30196.1"/>
    </source>
</evidence>
<evidence type="ECO:0000256" key="4">
    <source>
        <dbReference type="ARBA" id="ARBA00023125"/>
    </source>
</evidence>
<dbReference type="SUPFAM" id="SSF88946">
    <property type="entry name" value="Sigma2 domain of RNA polymerase sigma factors"/>
    <property type="match status" value="1"/>
</dbReference>
<dbReference type="InterPro" id="IPR036388">
    <property type="entry name" value="WH-like_DNA-bd_sf"/>
</dbReference>
<keyword evidence="3" id="KW-0731">Sigma factor</keyword>
<dbReference type="OrthoDB" id="2046835at2"/>
<organism evidence="8 9">
    <name type="scientific">Jiangella rhizosphaerae</name>
    <dbReference type="NCBI Taxonomy" id="2293569"/>
    <lineage>
        <taxon>Bacteria</taxon>
        <taxon>Bacillati</taxon>
        <taxon>Actinomycetota</taxon>
        <taxon>Actinomycetes</taxon>
        <taxon>Jiangellales</taxon>
        <taxon>Jiangellaceae</taxon>
        <taxon>Jiangella</taxon>
    </lineage>
</organism>
<dbReference type="AlphaFoldDB" id="A0A418KU61"/>
<name>A0A418KU61_9ACTN</name>
<dbReference type="Pfam" id="PF08281">
    <property type="entry name" value="Sigma70_r4_2"/>
    <property type="match status" value="1"/>
</dbReference>
<dbReference type="CDD" id="cd06171">
    <property type="entry name" value="Sigma70_r4"/>
    <property type="match status" value="1"/>
</dbReference>
<keyword evidence="2" id="KW-0805">Transcription regulation</keyword>
<dbReference type="InterPro" id="IPR007627">
    <property type="entry name" value="RNA_pol_sigma70_r2"/>
</dbReference>
<gene>
    <name evidence="8" type="ORF">DY240_07450</name>
</gene>
<evidence type="ECO:0000259" key="7">
    <source>
        <dbReference type="Pfam" id="PF08281"/>
    </source>
</evidence>
<dbReference type="GO" id="GO:0006352">
    <property type="term" value="P:DNA-templated transcription initiation"/>
    <property type="evidence" value="ECO:0007669"/>
    <property type="project" value="InterPro"/>
</dbReference>
<dbReference type="NCBIfam" id="TIGR02983">
    <property type="entry name" value="SigE-fam_strep"/>
    <property type="match status" value="1"/>
</dbReference>
<dbReference type="InterPro" id="IPR014325">
    <property type="entry name" value="RNA_pol_sigma-E_actinobac"/>
</dbReference>
<dbReference type="PANTHER" id="PTHR43133">
    <property type="entry name" value="RNA POLYMERASE ECF-TYPE SIGMA FACTO"/>
    <property type="match status" value="1"/>
</dbReference>
<comment type="caution">
    <text evidence="8">The sequence shown here is derived from an EMBL/GenBank/DDBJ whole genome shotgun (WGS) entry which is preliminary data.</text>
</comment>
<reference evidence="8 9" key="1">
    <citation type="submission" date="2018-09" db="EMBL/GenBank/DDBJ databases">
        <title>Isolation, diversity and antifungal activity of actinobacteria from wheat.</title>
        <authorList>
            <person name="Han C."/>
        </authorList>
    </citation>
    <scope>NUCLEOTIDE SEQUENCE [LARGE SCALE GENOMIC DNA]</scope>
    <source>
        <strain evidence="8 9">NEAU-YY265</strain>
    </source>
</reference>
<dbReference type="GO" id="GO:0003677">
    <property type="term" value="F:DNA binding"/>
    <property type="evidence" value="ECO:0007669"/>
    <property type="project" value="UniProtKB-KW"/>
</dbReference>
<evidence type="ECO:0000256" key="5">
    <source>
        <dbReference type="ARBA" id="ARBA00023163"/>
    </source>
</evidence>
<accession>A0A418KU61</accession>
<evidence type="ECO:0000313" key="9">
    <source>
        <dbReference type="Proteomes" id="UP000284057"/>
    </source>
</evidence>
<sequence length="175" mass="19913">MAAIDEASYREFVSVRRRGLLRTAYLLTGDWHAAEDLVQDTLTKLYLGWRRVRRREDAPSYARRTMLNAYVDSTRRPWRREYVVAAVPDRMGDGDPADAGDPDTRTRLMRALAGVPPKQRAVLVLRFWEDLSVEQVAELLDCSTGNVKSQTARGLERLREVLGPAQLASIRGEVR</sequence>
<dbReference type="EMBL" id="QUAL01000059">
    <property type="protein sequence ID" value="RIQ30196.1"/>
    <property type="molecule type" value="Genomic_DNA"/>
</dbReference>
<dbReference type="GO" id="GO:0016987">
    <property type="term" value="F:sigma factor activity"/>
    <property type="evidence" value="ECO:0007669"/>
    <property type="project" value="UniProtKB-KW"/>
</dbReference>
<keyword evidence="4" id="KW-0238">DNA-binding</keyword>
<dbReference type="Pfam" id="PF04542">
    <property type="entry name" value="Sigma70_r2"/>
    <property type="match status" value="1"/>
</dbReference>